<dbReference type="PANTHER" id="PTHR30050:SF2">
    <property type="entry name" value="CHROMOSOMAL REPLICATION INITIATOR PROTEIN DNAA"/>
    <property type="match status" value="1"/>
</dbReference>
<sequence>MSDSLSLWDRCLNDLRYQLKENEFTMWLRPLSAHIIGDKLELLAPNQYFVSHVQQHHFAAIEVLAKQHSNGEIRQVVIQVESSVHSGGQTKAGHTTLASAQNGPVVMSAQQNLQTQNEEDADAAQMASDKSLSYINPYFTFETFVSGKSNMLAYKACQELGKKQSQNRHNPLFLYGPSGLGKTHLMHSVAHRYLKIGKTFYYFSSEKFINQLVYALRNQKIEEFKRKIKRVDLLIIDDVHVLAGKNKSSNEFLSLFADFMVEGKQVILASDRHPSQMTEFDERFRSRFSSGLAVAIEPPEMETRMQILQKKAHLSGVDLPKECALFIAQNVVSNVRRLEGALNQVVATANLTGNPIDLDMVQYALKDVIAIRSQAVSMDNIRKVVAEYYDVSVKDLMSKKRTRSIARPRQIAMALARELTKDSFPDIGQSFGGRDHTTVMHACDKIAQLRSEDPVLDKEYKALSMTLQAG</sequence>
<feature type="domain" description="Chromosomal replication initiator DnaA C-terminal" evidence="13">
    <location>
        <begin position="377"/>
        <end position="446"/>
    </location>
</feature>
<evidence type="ECO:0000256" key="3">
    <source>
        <dbReference type="ARBA" id="ARBA00022705"/>
    </source>
</evidence>
<evidence type="ECO:0000256" key="10">
    <source>
        <dbReference type="RuleBase" id="RU000577"/>
    </source>
</evidence>
<dbReference type="SUPFAM" id="SSF52540">
    <property type="entry name" value="P-loop containing nucleoside triphosphate hydrolases"/>
    <property type="match status" value="1"/>
</dbReference>
<dbReference type="Gene3D" id="3.30.300.180">
    <property type="match status" value="1"/>
</dbReference>
<keyword evidence="6 8" id="KW-0446">Lipid-binding</keyword>
<dbReference type="InterPro" id="IPR013159">
    <property type="entry name" value="DnaA_C"/>
</dbReference>
<evidence type="ECO:0000256" key="1">
    <source>
        <dbReference type="ARBA" id="ARBA00006583"/>
    </source>
</evidence>
<dbReference type="CDD" id="cd06571">
    <property type="entry name" value="Bac_DnaA_C"/>
    <property type="match status" value="1"/>
</dbReference>
<comment type="subunit">
    <text evidence="8">Oligomerizes as a right-handed, spiral filament on DNA at oriC.</text>
</comment>
<feature type="binding site" evidence="8">
    <location>
        <position position="179"/>
    </location>
    <ligand>
        <name>ATP</name>
        <dbReference type="ChEBI" id="CHEBI:30616"/>
    </ligand>
</feature>
<dbReference type="Gene3D" id="3.40.50.300">
    <property type="entry name" value="P-loop containing nucleotide triphosphate hydrolases"/>
    <property type="match status" value="1"/>
</dbReference>
<feature type="region of interest" description="Domain I, interacts with DnaA modulators" evidence="8">
    <location>
        <begin position="1"/>
        <end position="122"/>
    </location>
</feature>
<comment type="caution">
    <text evidence="14">The sequence shown here is derived from an EMBL/GenBank/DDBJ whole genome shotgun (WGS) entry which is preliminary data.</text>
</comment>
<evidence type="ECO:0000313" key="14">
    <source>
        <dbReference type="EMBL" id="MUG32502.1"/>
    </source>
</evidence>
<name>A0A844M0N4_9GAMM</name>
<dbReference type="Pfam" id="PF08299">
    <property type="entry name" value="Bac_DnaA_C"/>
    <property type="match status" value="1"/>
</dbReference>
<comment type="caution">
    <text evidence="8">Lacks conserved residue(s) required for the propagation of feature annotation.</text>
</comment>
<dbReference type="HAMAP" id="MF_00377">
    <property type="entry name" value="DnaA_bact"/>
    <property type="match status" value="1"/>
</dbReference>
<dbReference type="NCBIfam" id="TIGR00362">
    <property type="entry name" value="DnaA"/>
    <property type="match status" value="1"/>
</dbReference>
<evidence type="ECO:0000256" key="11">
    <source>
        <dbReference type="RuleBase" id="RU004227"/>
    </source>
</evidence>
<proteinExistence type="inferred from homology"/>
<dbReference type="InterPro" id="IPR024633">
    <property type="entry name" value="DnaA_N_dom"/>
</dbReference>
<keyword evidence="3 8" id="KW-0235">DNA replication</keyword>
<dbReference type="FunFam" id="1.10.8.60:FF:000003">
    <property type="entry name" value="Chromosomal replication initiator protein DnaA"/>
    <property type="match status" value="1"/>
</dbReference>
<evidence type="ECO:0000256" key="9">
    <source>
        <dbReference type="NCBIfam" id="TIGR00362"/>
    </source>
</evidence>
<evidence type="ECO:0000256" key="5">
    <source>
        <dbReference type="ARBA" id="ARBA00022840"/>
    </source>
</evidence>
<comment type="domain">
    <text evidence="8">Domain I is involved in oligomerization and binding regulators, domain II is flexibile and of varying length in different bacteria, domain III forms the AAA+ region, while domain IV binds dsDNA.</text>
</comment>
<evidence type="ECO:0000256" key="6">
    <source>
        <dbReference type="ARBA" id="ARBA00023121"/>
    </source>
</evidence>
<organism evidence="14 15">
    <name type="scientific">Psychrobacter sanguinis</name>
    <dbReference type="NCBI Taxonomy" id="861445"/>
    <lineage>
        <taxon>Bacteria</taxon>
        <taxon>Pseudomonadati</taxon>
        <taxon>Pseudomonadota</taxon>
        <taxon>Gammaproteobacteria</taxon>
        <taxon>Moraxellales</taxon>
        <taxon>Moraxellaceae</taxon>
        <taxon>Psychrobacter</taxon>
    </lineage>
</organism>
<comment type="subcellular location">
    <subcellularLocation>
        <location evidence="8">Cytoplasm</location>
    </subcellularLocation>
</comment>
<dbReference type="GO" id="GO:0006275">
    <property type="term" value="P:regulation of DNA replication"/>
    <property type="evidence" value="ECO:0007669"/>
    <property type="project" value="UniProtKB-UniRule"/>
</dbReference>
<evidence type="ECO:0000259" key="13">
    <source>
        <dbReference type="SMART" id="SM00760"/>
    </source>
</evidence>
<dbReference type="InterPro" id="IPR001957">
    <property type="entry name" value="Chromosome_initiator_DnaA"/>
</dbReference>
<dbReference type="Proteomes" id="UP000442109">
    <property type="component" value="Unassembled WGS sequence"/>
</dbReference>
<feature type="binding site" evidence="8">
    <location>
        <position position="181"/>
    </location>
    <ligand>
        <name>ATP</name>
        <dbReference type="ChEBI" id="CHEBI:30616"/>
    </ligand>
</feature>
<dbReference type="Pfam" id="PF00308">
    <property type="entry name" value="Bac_DnaA"/>
    <property type="match status" value="1"/>
</dbReference>
<accession>A0A844M0N4</accession>
<dbReference type="InterPro" id="IPR038454">
    <property type="entry name" value="DnaA_N_sf"/>
</dbReference>
<keyword evidence="7 8" id="KW-0238">DNA-binding</keyword>
<dbReference type="GO" id="GO:0008289">
    <property type="term" value="F:lipid binding"/>
    <property type="evidence" value="ECO:0007669"/>
    <property type="project" value="UniProtKB-KW"/>
</dbReference>
<feature type="binding site" evidence="8">
    <location>
        <position position="183"/>
    </location>
    <ligand>
        <name>ATP</name>
        <dbReference type="ChEBI" id="CHEBI:30616"/>
    </ligand>
</feature>
<dbReference type="SMART" id="SM00760">
    <property type="entry name" value="Bac_DnaA_C"/>
    <property type="match status" value="1"/>
</dbReference>
<keyword evidence="4 8" id="KW-0547">Nucleotide-binding</keyword>
<dbReference type="EMBL" id="WFKQ01000005">
    <property type="protein sequence ID" value="MUG32502.1"/>
    <property type="molecule type" value="Genomic_DNA"/>
</dbReference>
<reference evidence="14 15" key="1">
    <citation type="journal article" date="2019" name="PLoS ONE">
        <title>Pup mortality in New Zealand sea lions (Phocarctos hookeri) at Enderby Island, Auckland Islands, 2013-18.</title>
        <authorList>
            <person name="Michael S.A."/>
            <person name="Hayman D.T.S."/>
            <person name="Gray R."/>
            <person name="Zhang J."/>
            <person name="Rogers L."/>
            <person name="Roe W.D."/>
        </authorList>
    </citation>
    <scope>NUCLEOTIDE SEQUENCE [LARGE SCALE GENOMIC DNA]</scope>
    <source>
        <strain evidence="14 15">SM868</strain>
    </source>
</reference>
<keyword evidence="2 8" id="KW-0963">Cytoplasm</keyword>
<comment type="function">
    <text evidence="8 10">Plays an essential role in the initiation and regulation of chromosomal replication. ATP-DnaA binds to the origin of replication (oriC) to initiate formation of the DNA replication initiation complex once per cell cycle. Binds the DnaA box (a 9 base pair repeat at the origin) and separates the double-stranded (ds)DNA. Forms a right-handed helical filament on oriC DNA; dsDNA binds to the exterior of the filament while single-stranded (ss)DNA is stabiized in the filament's interior. The ATP-DnaA-oriC complex binds and stabilizes one strand of the AT-rich DNA unwinding element (DUE), permitting loading of DNA polymerase. After initiation quickly degrades to an ADP-DnaA complex that is not apt for DNA replication. Binds acidic phospholipids.</text>
</comment>
<dbReference type="Gene3D" id="1.10.8.60">
    <property type="match status" value="1"/>
</dbReference>
<gene>
    <name evidence="8 14" type="primary">dnaA</name>
    <name evidence="14" type="ORF">GB996_06800</name>
</gene>
<dbReference type="GO" id="GO:0006270">
    <property type="term" value="P:DNA replication initiation"/>
    <property type="evidence" value="ECO:0007669"/>
    <property type="project" value="UniProtKB-UniRule"/>
</dbReference>
<dbReference type="PRINTS" id="PR00051">
    <property type="entry name" value="DNAA"/>
</dbReference>
<evidence type="ECO:0000313" key="15">
    <source>
        <dbReference type="Proteomes" id="UP000442109"/>
    </source>
</evidence>
<evidence type="ECO:0000256" key="2">
    <source>
        <dbReference type="ARBA" id="ARBA00022490"/>
    </source>
</evidence>
<dbReference type="SMART" id="SM00382">
    <property type="entry name" value="AAA"/>
    <property type="match status" value="1"/>
</dbReference>
<evidence type="ECO:0000256" key="7">
    <source>
        <dbReference type="ARBA" id="ARBA00023125"/>
    </source>
</evidence>
<evidence type="ECO:0000256" key="8">
    <source>
        <dbReference type="HAMAP-Rule" id="MF_00377"/>
    </source>
</evidence>
<dbReference type="AlphaFoldDB" id="A0A844M0N4"/>
<dbReference type="Gene3D" id="1.10.1750.10">
    <property type="match status" value="1"/>
</dbReference>
<dbReference type="GO" id="GO:0005737">
    <property type="term" value="C:cytoplasm"/>
    <property type="evidence" value="ECO:0007669"/>
    <property type="project" value="UniProtKB-SubCell"/>
</dbReference>
<keyword evidence="15" id="KW-1185">Reference proteome</keyword>
<feature type="domain" description="AAA+ ATPase" evidence="12">
    <location>
        <begin position="168"/>
        <end position="298"/>
    </location>
</feature>
<dbReference type="OrthoDB" id="9807019at2"/>
<dbReference type="Pfam" id="PF11638">
    <property type="entry name" value="DnaA_N"/>
    <property type="match status" value="1"/>
</dbReference>
<dbReference type="PROSITE" id="PS01008">
    <property type="entry name" value="DNAA"/>
    <property type="match status" value="1"/>
</dbReference>
<dbReference type="InterPro" id="IPR013317">
    <property type="entry name" value="DnaA_dom"/>
</dbReference>
<comment type="similarity">
    <text evidence="1 8 11">Belongs to the DnaA family.</text>
</comment>
<feature type="region of interest" description="Domain IV, binds dsDNA" evidence="8">
    <location>
        <begin position="350"/>
        <end position="470"/>
    </location>
</feature>
<dbReference type="InterPro" id="IPR010921">
    <property type="entry name" value="Trp_repressor/repl_initiator"/>
</dbReference>
<dbReference type="PANTHER" id="PTHR30050">
    <property type="entry name" value="CHROMOSOMAL REPLICATION INITIATOR PROTEIN DNAA"/>
    <property type="match status" value="1"/>
</dbReference>
<dbReference type="RefSeq" id="WP_011959298.1">
    <property type="nucleotide sequence ID" value="NZ_WFKQ01000005.1"/>
</dbReference>
<dbReference type="InterPro" id="IPR018312">
    <property type="entry name" value="Chromosome_initiator_DnaA_CS"/>
</dbReference>
<protein>
    <recommendedName>
        <fullName evidence="8 9">Chromosomal replication initiator protein DnaA</fullName>
    </recommendedName>
</protein>
<dbReference type="InterPro" id="IPR003593">
    <property type="entry name" value="AAA+_ATPase"/>
</dbReference>
<dbReference type="SUPFAM" id="SSF48295">
    <property type="entry name" value="TrpR-like"/>
    <property type="match status" value="1"/>
</dbReference>
<dbReference type="GO" id="GO:0005524">
    <property type="term" value="F:ATP binding"/>
    <property type="evidence" value="ECO:0007669"/>
    <property type="project" value="UniProtKB-UniRule"/>
</dbReference>
<dbReference type="GO" id="GO:0005886">
    <property type="term" value="C:plasma membrane"/>
    <property type="evidence" value="ECO:0007669"/>
    <property type="project" value="TreeGrafter"/>
</dbReference>
<dbReference type="InterPro" id="IPR027417">
    <property type="entry name" value="P-loop_NTPase"/>
</dbReference>
<dbReference type="GO" id="GO:0003688">
    <property type="term" value="F:DNA replication origin binding"/>
    <property type="evidence" value="ECO:0007669"/>
    <property type="project" value="UniProtKB-UniRule"/>
</dbReference>
<feature type="binding site" evidence="8">
    <location>
        <position position="182"/>
    </location>
    <ligand>
        <name>ATP</name>
        <dbReference type="ChEBI" id="CHEBI:30616"/>
    </ligand>
</feature>
<evidence type="ECO:0000256" key="4">
    <source>
        <dbReference type="ARBA" id="ARBA00022741"/>
    </source>
</evidence>
<evidence type="ECO:0000259" key="12">
    <source>
        <dbReference type="SMART" id="SM00382"/>
    </source>
</evidence>
<dbReference type="CDD" id="cd00009">
    <property type="entry name" value="AAA"/>
    <property type="match status" value="1"/>
</dbReference>
<dbReference type="InterPro" id="IPR020591">
    <property type="entry name" value="Chromosome_initiator_DnaA-like"/>
</dbReference>
<keyword evidence="5 8" id="KW-0067">ATP-binding</keyword>